<protein>
    <submittedName>
        <fullName evidence="3">Artemin-like</fullName>
    </submittedName>
</protein>
<accession>A0A8U0S3N7</accession>
<evidence type="ECO:0000256" key="1">
    <source>
        <dbReference type="SAM" id="MobiDB-lite"/>
    </source>
</evidence>
<name>A0A8U0S3N7_MUSPF</name>
<keyword evidence="2" id="KW-1185">Reference proteome</keyword>
<evidence type="ECO:0000313" key="3">
    <source>
        <dbReference type="RefSeq" id="XP_044935856.1"/>
    </source>
</evidence>
<evidence type="ECO:0000313" key="2">
    <source>
        <dbReference type="Proteomes" id="UP000000715"/>
    </source>
</evidence>
<reference evidence="3" key="1">
    <citation type="submission" date="2025-08" db="UniProtKB">
        <authorList>
            <consortium name="RefSeq"/>
        </authorList>
    </citation>
    <scope>IDENTIFICATION</scope>
    <source>
        <tissue evidence="3">Brain</tissue>
    </source>
</reference>
<organism evidence="2 3">
    <name type="scientific">Mustela putorius furo</name>
    <name type="common">European domestic ferret</name>
    <name type="synonym">Mustela furo</name>
    <dbReference type="NCBI Taxonomy" id="9669"/>
    <lineage>
        <taxon>Eukaryota</taxon>
        <taxon>Metazoa</taxon>
        <taxon>Chordata</taxon>
        <taxon>Craniata</taxon>
        <taxon>Vertebrata</taxon>
        <taxon>Euteleostomi</taxon>
        <taxon>Mammalia</taxon>
        <taxon>Eutheria</taxon>
        <taxon>Laurasiatheria</taxon>
        <taxon>Carnivora</taxon>
        <taxon>Caniformia</taxon>
        <taxon>Musteloidea</taxon>
        <taxon>Mustelidae</taxon>
        <taxon>Mustelinae</taxon>
        <taxon>Mustela</taxon>
    </lineage>
</organism>
<dbReference type="RefSeq" id="XP_044935856.1">
    <property type="nucleotide sequence ID" value="XM_045079921.1"/>
</dbReference>
<proteinExistence type="predicted"/>
<dbReference type="GeneID" id="106007083"/>
<dbReference type="AlphaFoldDB" id="A0A8U0S3N7"/>
<sequence>MAESAEKTMNQLPDHRQPGSPPPSRESGRAFSEDSQRPKNAGWEPGARRPRPRPPRPAPPRPAPPLSARPRSLRPAAPVPTSPAEVLRLEAGVGCRRVPAAATPLGRRVRKEGTEVKPVNTQKREIQRMLYTQDFLKLPSQQGQT</sequence>
<gene>
    <name evidence="3" type="primary">LOC106007083</name>
</gene>
<feature type="compositionally biased region" description="Pro residues" evidence="1">
    <location>
        <begin position="55"/>
        <end position="67"/>
    </location>
</feature>
<feature type="region of interest" description="Disordered" evidence="1">
    <location>
        <begin position="1"/>
        <end position="83"/>
    </location>
</feature>
<feature type="compositionally biased region" description="Basic and acidic residues" evidence="1">
    <location>
        <begin position="26"/>
        <end position="37"/>
    </location>
</feature>
<dbReference type="Proteomes" id="UP000000715">
    <property type="component" value="Unplaced"/>
</dbReference>